<proteinExistence type="inferred from homology"/>
<reference evidence="3 4" key="1">
    <citation type="submission" date="2019-07" db="EMBL/GenBank/DDBJ databases">
        <title>R&amp;d 2014.</title>
        <authorList>
            <person name="Klenk H.-P."/>
        </authorList>
    </citation>
    <scope>NUCLEOTIDE SEQUENCE [LARGE SCALE GENOMIC DNA]</scope>
    <source>
        <strain evidence="3 4">DSM 43194</strain>
    </source>
</reference>
<dbReference type="PANTHER" id="PTHR43293:SF3">
    <property type="entry name" value="CHOLESTEROL RING-CLEAVING HYDROLASE IPDB SUBUNIT"/>
    <property type="match status" value="1"/>
</dbReference>
<name>A0A660CME6_9PSEU</name>
<organism evidence="3 4">
    <name type="scientific">Prauserella rugosa</name>
    <dbReference type="NCBI Taxonomy" id="43354"/>
    <lineage>
        <taxon>Bacteria</taxon>
        <taxon>Bacillati</taxon>
        <taxon>Actinomycetota</taxon>
        <taxon>Actinomycetes</taxon>
        <taxon>Pseudonocardiales</taxon>
        <taxon>Pseudonocardiaceae</taxon>
        <taxon>Prauserella</taxon>
    </lineage>
</organism>
<sequence length="531" mass="58137">MADKRTTVDDAVAELRDGMTVGIGGWGSRRKPMAAVRAILRSPVRDLTVVSYGGPDVGLLCAAGKVRRVVFGFVTLDSIPFDPHFGRARESGEVEVTEYDEGMFGLALQAAAQRLPFLPTRAGLGSDVPRLSPELRTVRSPYADGEELLAVPAMPLDVTFVHLNRADGRGNAQYLGPDPYFDDLFCLAARRRFVTAERVVSTSELSGSGPVQSLLLNRSMVDGVIESPGGAHFTTAAPDYGRDEPFQKHYVDNAKDPERWPAFVDRFLSGDEAAYQAEVRRSRGRWPRERGEQGRGGDRRGGGAVPRRRRDRRQPHGARSLAGRTAGACELRAGSPALRRAGVPGRRRRRDRRVAAVPAGARHRRAARTQARGDGCEPDRPVRQPEHLGHRRARPAHETTAGRARRTGQHREPPHQLLGARHSTRVFVENVDVVAGVGHDNAAKAGPAAQRYHDVHRVVTDLGVFDFAGPDHAMRAVSLHPGVTAEDVVAATGFDLDCTAVPDTRLPTDEELRLLRDVLDPDGLRDREVRR</sequence>
<feature type="compositionally biased region" description="Basic and acidic residues" evidence="2">
    <location>
        <begin position="278"/>
        <end position="301"/>
    </location>
</feature>
<dbReference type="AlphaFoldDB" id="A0A660CME6"/>
<dbReference type="Gene3D" id="3.30.30.40">
    <property type="match status" value="1"/>
</dbReference>
<feature type="compositionally biased region" description="Basic residues" evidence="2">
    <location>
        <begin position="306"/>
        <end position="316"/>
    </location>
</feature>
<comment type="caution">
    <text evidence="3">The sequence shown here is derived from an EMBL/GenBank/DDBJ whole genome shotgun (WGS) entry which is preliminary data.</text>
</comment>
<evidence type="ECO:0000256" key="2">
    <source>
        <dbReference type="SAM" id="MobiDB-lite"/>
    </source>
</evidence>
<evidence type="ECO:0000313" key="4">
    <source>
        <dbReference type="Proteomes" id="UP000317303"/>
    </source>
</evidence>
<keyword evidence="3" id="KW-0808">Transferase</keyword>
<evidence type="ECO:0000256" key="1">
    <source>
        <dbReference type="ARBA" id="ARBA00007047"/>
    </source>
</evidence>
<dbReference type="Proteomes" id="UP000317303">
    <property type="component" value="Unassembled WGS sequence"/>
</dbReference>
<dbReference type="SUPFAM" id="SSF100950">
    <property type="entry name" value="NagB/RpiA/CoA transferase-like"/>
    <property type="match status" value="2"/>
</dbReference>
<dbReference type="EMBL" id="VLJV01000001">
    <property type="protein sequence ID" value="TWH23017.1"/>
    <property type="molecule type" value="Genomic_DNA"/>
</dbReference>
<evidence type="ECO:0000313" key="3">
    <source>
        <dbReference type="EMBL" id="TWH23017.1"/>
    </source>
</evidence>
<comment type="similarity">
    <text evidence="1">Belongs to the 3-oxoacid CoA-transferase subunit B family.</text>
</comment>
<accession>A0A660CME6</accession>
<protein>
    <submittedName>
        <fullName evidence="3">Acyl CoA:acetate/3-ketoacid CoA transferase alpha subunit</fullName>
    </submittedName>
</protein>
<keyword evidence="4" id="KW-1185">Reference proteome</keyword>
<feature type="region of interest" description="Disordered" evidence="2">
    <location>
        <begin position="278"/>
        <end position="415"/>
    </location>
</feature>
<dbReference type="SMART" id="SM00882">
    <property type="entry name" value="CoA_trans"/>
    <property type="match status" value="1"/>
</dbReference>
<dbReference type="InterPro" id="IPR037171">
    <property type="entry name" value="NagB/RpiA_transferase-like"/>
</dbReference>
<dbReference type="GO" id="GO:0008410">
    <property type="term" value="F:CoA-transferase activity"/>
    <property type="evidence" value="ECO:0007669"/>
    <property type="project" value="InterPro"/>
</dbReference>
<feature type="compositionally biased region" description="Basic and acidic residues" evidence="2">
    <location>
        <begin position="374"/>
        <end position="388"/>
    </location>
</feature>
<dbReference type="InterPro" id="IPR004165">
    <property type="entry name" value="CoA_trans_fam_I"/>
</dbReference>
<dbReference type="Pfam" id="PF01144">
    <property type="entry name" value="CoA_trans"/>
    <property type="match status" value="1"/>
</dbReference>
<dbReference type="PANTHER" id="PTHR43293">
    <property type="entry name" value="ACETATE COA-TRANSFERASE YDIF"/>
    <property type="match status" value="1"/>
</dbReference>
<gene>
    <name evidence="3" type="ORF">JD82_04909</name>
</gene>
<dbReference type="Gene3D" id="3.40.1080.10">
    <property type="entry name" value="Glutaconate Coenzyme A-transferase"/>
    <property type="match status" value="2"/>
</dbReference>